<sequence length="112" mass="12305">MPSNNKISSLISGCRYRKKNTPRKAGGLGGLSYPLLSDYKKQIAKEEPWVALRGLFIIDPKGTVRQITINDLPVGRSVDEILRLVKAFHFTDKHGDGKCPPTFTPSPQAAAN</sequence>
<dbReference type="STRING" id="70667.A0A183TRC4"/>
<dbReference type="GO" id="GO:0033554">
    <property type="term" value="P:cellular response to stress"/>
    <property type="evidence" value="ECO:0007669"/>
    <property type="project" value="TreeGrafter"/>
</dbReference>
<feature type="region of interest" description="Disordered" evidence="5">
    <location>
        <begin position="93"/>
        <end position="112"/>
    </location>
</feature>
<dbReference type="SUPFAM" id="SSF52833">
    <property type="entry name" value="Thioredoxin-like"/>
    <property type="match status" value="1"/>
</dbReference>
<dbReference type="PANTHER" id="PTHR10681:SF128">
    <property type="entry name" value="THIOREDOXIN-DEPENDENT PEROXIDE REDUCTASE, MITOCHONDRIAL"/>
    <property type="match status" value="1"/>
</dbReference>
<reference evidence="8" key="1">
    <citation type="submission" date="2016-06" db="UniProtKB">
        <authorList>
            <consortium name="WormBaseParasite"/>
        </authorList>
    </citation>
    <scope>IDENTIFICATION</scope>
</reference>
<evidence type="ECO:0000313" key="6">
    <source>
        <dbReference type="EMBL" id="VDM05407.1"/>
    </source>
</evidence>
<comment type="catalytic activity">
    <reaction evidence="4">
        <text>a hydroperoxide + [thioredoxin]-dithiol = an alcohol + [thioredoxin]-disulfide + H2O</text>
        <dbReference type="Rhea" id="RHEA:62620"/>
        <dbReference type="Rhea" id="RHEA-COMP:10698"/>
        <dbReference type="Rhea" id="RHEA-COMP:10700"/>
        <dbReference type="ChEBI" id="CHEBI:15377"/>
        <dbReference type="ChEBI" id="CHEBI:29950"/>
        <dbReference type="ChEBI" id="CHEBI:30879"/>
        <dbReference type="ChEBI" id="CHEBI:35924"/>
        <dbReference type="ChEBI" id="CHEBI:50058"/>
        <dbReference type="EC" id="1.11.1.24"/>
    </reaction>
</comment>
<dbReference type="GO" id="GO:0005829">
    <property type="term" value="C:cytosol"/>
    <property type="evidence" value="ECO:0007669"/>
    <property type="project" value="TreeGrafter"/>
</dbReference>
<dbReference type="InterPro" id="IPR036249">
    <property type="entry name" value="Thioredoxin-like_sf"/>
</dbReference>
<evidence type="ECO:0000256" key="5">
    <source>
        <dbReference type="SAM" id="MobiDB-lite"/>
    </source>
</evidence>
<evidence type="ECO:0000256" key="3">
    <source>
        <dbReference type="ARBA" id="ARBA00023002"/>
    </source>
</evidence>
<evidence type="ECO:0000256" key="2">
    <source>
        <dbReference type="ARBA" id="ARBA00013017"/>
    </source>
</evidence>
<dbReference type="GO" id="GO:0006979">
    <property type="term" value="P:response to oxidative stress"/>
    <property type="evidence" value="ECO:0007669"/>
    <property type="project" value="TreeGrafter"/>
</dbReference>
<dbReference type="AlphaFoldDB" id="A0A183TRC4"/>
<protein>
    <recommendedName>
        <fullName evidence="2">thioredoxin-dependent peroxiredoxin</fullName>
        <ecNumber evidence="2">1.11.1.24</ecNumber>
    </recommendedName>
</protein>
<dbReference type="EMBL" id="UYSU01046000">
    <property type="protein sequence ID" value="VDM05407.1"/>
    <property type="molecule type" value="Genomic_DNA"/>
</dbReference>
<evidence type="ECO:0000256" key="1">
    <source>
        <dbReference type="ARBA" id="ARBA00009796"/>
    </source>
</evidence>
<reference evidence="6 7" key="2">
    <citation type="submission" date="2018-11" db="EMBL/GenBank/DDBJ databases">
        <authorList>
            <consortium name="Pathogen Informatics"/>
        </authorList>
    </citation>
    <scope>NUCLEOTIDE SEQUENCE [LARGE SCALE GENOMIC DNA]</scope>
    <source>
        <strain evidence="6 7">NST_G2</strain>
    </source>
</reference>
<dbReference type="WBParaSite" id="SSLN_0001974501-mRNA-1">
    <property type="protein sequence ID" value="SSLN_0001974501-mRNA-1"/>
    <property type="gene ID" value="SSLN_0001974501"/>
</dbReference>
<keyword evidence="3" id="KW-0560">Oxidoreductase</keyword>
<accession>A0A183TRC4</accession>
<evidence type="ECO:0000313" key="7">
    <source>
        <dbReference type="Proteomes" id="UP000275846"/>
    </source>
</evidence>
<dbReference type="EC" id="1.11.1.24" evidence="2"/>
<dbReference type="Gene3D" id="3.40.30.10">
    <property type="entry name" value="Glutaredoxin"/>
    <property type="match status" value="1"/>
</dbReference>
<dbReference type="GO" id="GO:0008379">
    <property type="term" value="F:thioredoxin peroxidase activity"/>
    <property type="evidence" value="ECO:0007669"/>
    <property type="project" value="TreeGrafter"/>
</dbReference>
<dbReference type="GO" id="GO:0045454">
    <property type="term" value="P:cell redox homeostasis"/>
    <property type="evidence" value="ECO:0007669"/>
    <property type="project" value="TreeGrafter"/>
</dbReference>
<gene>
    <name evidence="6" type="ORF">SSLN_LOCUS19021</name>
</gene>
<comment type="similarity">
    <text evidence="1">Belongs to the peroxiredoxin family. AhpC/Prx1 subfamily.</text>
</comment>
<keyword evidence="7" id="KW-1185">Reference proteome</keyword>
<organism evidence="8">
    <name type="scientific">Schistocephalus solidus</name>
    <name type="common">Tapeworm</name>
    <dbReference type="NCBI Taxonomy" id="70667"/>
    <lineage>
        <taxon>Eukaryota</taxon>
        <taxon>Metazoa</taxon>
        <taxon>Spiralia</taxon>
        <taxon>Lophotrochozoa</taxon>
        <taxon>Platyhelminthes</taxon>
        <taxon>Cestoda</taxon>
        <taxon>Eucestoda</taxon>
        <taxon>Diphyllobothriidea</taxon>
        <taxon>Diphyllobothriidae</taxon>
        <taxon>Schistocephalus</taxon>
    </lineage>
</organism>
<dbReference type="GO" id="GO:0042744">
    <property type="term" value="P:hydrogen peroxide catabolic process"/>
    <property type="evidence" value="ECO:0007669"/>
    <property type="project" value="TreeGrafter"/>
</dbReference>
<dbReference type="OrthoDB" id="185659at2759"/>
<dbReference type="Proteomes" id="UP000275846">
    <property type="component" value="Unassembled WGS sequence"/>
</dbReference>
<evidence type="ECO:0000256" key="4">
    <source>
        <dbReference type="ARBA" id="ARBA00049091"/>
    </source>
</evidence>
<dbReference type="InterPro" id="IPR050217">
    <property type="entry name" value="Peroxiredoxin"/>
</dbReference>
<name>A0A183TRC4_SCHSO</name>
<dbReference type="GO" id="GO:0005739">
    <property type="term" value="C:mitochondrion"/>
    <property type="evidence" value="ECO:0007669"/>
    <property type="project" value="TreeGrafter"/>
</dbReference>
<proteinExistence type="inferred from homology"/>
<evidence type="ECO:0000313" key="8">
    <source>
        <dbReference type="WBParaSite" id="SSLN_0001974501-mRNA-1"/>
    </source>
</evidence>
<dbReference type="PANTHER" id="PTHR10681">
    <property type="entry name" value="THIOREDOXIN PEROXIDASE"/>
    <property type="match status" value="1"/>
</dbReference>